<protein>
    <submittedName>
        <fullName evidence="3">Type II toxin-antitoxin system RelE/ParE family toxin</fullName>
    </submittedName>
</protein>
<dbReference type="PANTHER" id="PTHR35601">
    <property type="entry name" value="TOXIN RELE"/>
    <property type="match status" value="1"/>
</dbReference>
<accession>A0A4Y9F1F7</accession>
<evidence type="ECO:0000313" key="3">
    <source>
        <dbReference type="EMBL" id="TFU20009.1"/>
    </source>
</evidence>
<reference evidence="3 4" key="1">
    <citation type="submission" date="2019-03" db="EMBL/GenBank/DDBJ databases">
        <title>Diversity of the mouse oral microbiome.</title>
        <authorList>
            <person name="Joseph S."/>
            <person name="Aduse-Opoku J."/>
            <person name="Curtis M."/>
            <person name="Wade W."/>
            <person name="Hashim A."/>
        </authorList>
    </citation>
    <scope>NUCLEOTIDE SEQUENCE [LARGE SCALE GENOMIC DNA]</scope>
    <source>
        <strain evidence="4">irhom_31</strain>
    </source>
</reference>
<dbReference type="EMBL" id="SPQC01000066">
    <property type="protein sequence ID" value="TFU20009.1"/>
    <property type="molecule type" value="Genomic_DNA"/>
</dbReference>
<comment type="caution">
    <text evidence="3">The sequence shown here is derived from an EMBL/GenBank/DDBJ whole genome shotgun (WGS) entry which is preliminary data.</text>
</comment>
<dbReference type="PANTHER" id="PTHR35601:SF1">
    <property type="entry name" value="TOXIN RELE"/>
    <property type="match status" value="1"/>
</dbReference>
<evidence type="ECO:0000256" key="1">
    <source>
        <dbReference type="ARBA" id="ARBA00006226"/>
    </source>
</evidence>
<dbReference type="OrthoDB" id="5326046at2"/>
<proteinExistence type="inferred from homology"/>
<evidence type="ECO:0000256" key="2">
    <source>
        <dbReference type="ARBA" id="ARBA00022649"/>
    </source>
</evidence>
<dbReference type="InterPro" id="IPR007712">
    <property type="entry name" value="RelE/ParE_toxin"/>
</dbReference>
<gene>
    <name evidence="3" type="ORF">E4U03_11940</name>
</gene>
<comment type="similarity">
    <text evidence="1">Belongs to the RelE toxin family.</text>
</comment>
<dbReference type="Gene3D" id="3.30.2310.20">
    <property type="entry name" value="RelE-like"/>
    <property type="match status" value="1"/>
</dbReference>
<dbReference type="SUPFAM" id="SSF143011">
    <property type="entry name" value="RelE-like"/>
    <property type="match status" value="1"/>
</dbReference>
<dbReference type="InterPro" id="IPR035093">
    <property type="entry name" value="RelE/ParE_toxin_dom_sf"/>
</dbReference>
<sequence length="89" mass="10573">MNVAWQLVLAKEFERSIRKLDKPDIRRIKTYLDQVVQLDNPKDLGKELTADKVGLWRYRVGNFRVLVKFEDQQMQVIALDVGHRSTIYR</sequence>
<keyword evidence="2" id="KW-1277">Toxin-antitoxin system</keyword>
<dbReference type="AlphaFoldDB" id="A0A4Y9F1F7"/>
<dbReference type="Proteomes" id="UP000297951">
    <property type="component" value="Unassembled WGS sequence"/>
</dbReference>
<dbReference type="Pfam" id="PF05016">
    <property type="entry name" value="ParE_toxin"/>
    <property type="match status" value="1"/>
</dbReference>
<organism evidence="3 4">
    <name type="scientific">Rothia nasimurium</name>
    <dbReference type="NCBI Taxonomy" id="85336"/>
    <lineage>
        <taxon>Bacteria</taxon>
        <taxon>Bacillati</taxon>
        <taxon>Actinomycetota</taxon>
        <taxon>Actinomycetes</taxon>
        <taxon>Micrococcales</taxon>
        <taxon>Micrococcaceae</taxon>
        <taxon>Rothia</taxon>
    </lineage>
</organism>
<name>A0A4Y9F1F7_9MICC</name>
<evidence type="ECO:0000313" key="4">
    <source>
        <dbReference type="Proteomes" id="UP000297951"/>
    </source>
</evidence>